<sequence length="193" mass="21365">MRRLILLRLRFPTSLLRAALVCRQWYLAVSSAGFLEEFQRLHPPVLIGYFAGFDQDPPPQEFVPFPQIPPPELASVVKFIRESFLVGWTPKRRERPRCVIYSVGDDAAFVFLGVLADEGLYYLDLKNLALELVGSMDGMINNAIIPVMMVWSAVFPALRSLFVPSAAVSSSPVCGRLLVLGGPGPGCTLSKQQ</sequence>
<dbReference type="Gramene" id="OB03G42900.1">
    <property type="protein sequence ID" value="OB03G42900.1"/>
    <property type="gene ID" value="OB03G42900"/>
</dbReference>
<accession>J3LTB4</accession>
<evidence type="ECO:0000313" key="4">
    <source>
        <dbReference type="Proteomes" id="UP000006038"/>
    </source>
</evidence>
<keyword evidence="1" id="KW-0732">Signal</keyword>
<dbReference type="InterPro" id="IPR036047">
    <property type="entry name" value="F-box-like_dom_sf"/>
</dbReference>
<dbReference type="PANTHER" id="PTHR33207">
    <property type="entry name" value="F-BOX DOMAIN CONTAINING PROTEIN-RELATED"/>
    <property type="match status" value="1"/>
</dbReference>
<dbReference type="InterPro" id="IPR056594">
    <property type="entry name" value="AT5G49610-like_b-prop"/>
</dbReference>
<reference evidence="3" key="1">
    <citation type="journal article" date="2013" name="Nat. Commun.">
        <title>Whole-genome sequencing of Oryza brachyantha reveals mechanisms underlying Oryza genome evolution.</title>
        <authorList>
            <person name="Chen J."/>
            <person name="Huang Q."/>
            <person name="Gao D."/>
            <person name="Wang J."/>
            <person name="Lang Y."/>
            <person name="Liu T."/>
            <person name="Li B."/>
            <person name="Bai Z."/>
            <person name="Luis Goicoechea J."/>
            <person name="Liang C."/>
            <person name="Chen C."/>
            <person name="Zhang W."/>
            <person name="Sun S."/>
            <person name="Liao Y."/>
            <person name="Zhang X."/>
            <person name="Yang L."/>
            <person name="Song C."/>
            <person name="Wang M."/>
            <person name="Shi J."/>
            <person name="Liu G."/>
            <person name="Liu J."/>
            <person name="Zhou H."/>
            <person name="Zhou W."/>
            <person name="Yu Q."/>
            <person name="An N."/>
            <person name="Chen Y."/>
            <person name="Cai Q."/>
            <person name="Wang B."/>
            <person name="Liu B."/>
            <person name="Min J."/>
            <person name="Huang Y."/>
            <person name="Wu H."/>
            <person name="Li Z."/>
            <person name="Zhang Y."/>
            <person name="Yin Y."/>
            <person name="Song W."/>
            <person name="Jiang J."/>
            <person name="Jackson S.A."/>
            <person name="Wing R.A."/>
            <person name="Wang J."/>
            <person name="Chen M."/>
        </authorList>
    </citation>
    <scope>NUCLEOTIDE SEQUENCE [LARGE SCALE GENOMIC DNA]</scope>
    <source>
        <strain evidence="3">cv. IRGC 101232</strain>
    </source>
</reference>
<protein>
    <recommendedName>
        <fullName evidence="2">F-box protein AT5G49610-like beta-propeller domain-containing protein</fullName>
    </recommendedName>
</protein>
<proteinExistence type="predicted"/>
<name>J3LTB4_ORYBR</name>
<dbReference type="Proteomes" id="UP000006038">
    <property type="component" value="Chromosome 3"/>
</dbReference>
<dbReference type="Pfam" id="PF23635">
    <property type="entry name" value="Beta-prop_AT5G49610-like"/>
    <property type="match status" value="1"/>
</dbReference>
<dbReference type="EnsemblPlants" id="OB03G42900.1">
    <property type="protein sequence ID" value="OB03G42900.1"/>
    <property type="gene ID" value="OB03G42900"/>
</dbReference>
<dbReference type="SUPFAM" id="SSF81383">
    <property type="entry name" value="F-box domain"/>
    <property type="match status" value="1"/>
</dbReference>
<feature type="domain" description="F-box protein AT5G49610-like beta-propeller" evidence="2">
    <location>
        <begin position="88"/>
        <end position="155"/>
    </location>
</feature>
<evidence type="ECO:0000259" key="2">
    <source>
        <dbReference type="Pfam" id="PF23635"/>
    </source>
</evidence>
<evidence type="ECO:0000313" key="3">
    <source>
        <dbReference type="EnsemblPlants" id="OB03G42900.1"/>
    </source>
</evidence>
<feature type="signal peptide" evidence="1">
    <location>
        <begin position="1"/>
        <end position="18"/>
    </location>
</feature>
<evidence type="ECO:0000256" key="1">
    <source>
        <dbReference type="SAM" id="SignalP"/>
    </source>
</evidence>
<feature type="chain" id="PRO_5003772706" description="F-box protein AT5G49610-like beta-propeller domain-containing protein" evidence="1">
    <location>
        <begin position="19"/>
        <end position="193"/>
    </location>
</feature>
<dbReference type="AlphaFoldDB" id="J3LTB4"/>
<reference evidence="3" key="2">
    <citation type="submission" date="2013-04" db="UniProtKB">
        <authorList>
            <consortium name="EnsemblPlants"/>
        </authorList>
    </citation>
    <scope>IDENTIFICATION</scope>
</reference>
<organism evidence="3">
    <name type="scientific">Oryza brachyantha</name>
    <name type="common">malo sina</name>
    <dbReference type="NCBI Taxonomy" id="4533"/>
    <lineage>
        <taxon>Eukaryota</taxon>
        <taxon>Viridiplantae</taxon>
        <taxon>Streptophyta</taxon>
        <taxon>Embryophyta</taxon>
        <taxon>Tracheophyta</taxon>
        <taxon>Spermatophyta</taxon>
        <taxon>Magnoliopsida</taxon>
        <taxon>Liliopsida</taxon>
        <taxon>Poales</taxon>
        <taxon>Poaceae</taxon>
        <taxon>BOP clade</taxon>
        <taxon>Oryzoideae</taxon>
        <taxon>Oryzeae</taxon>
        <taxon>Oryzinae</taxon>
        <taxon>Oryza</taxon>
    </lineage>
</organism>
<dbReference type="HOGENOM" id="CLU_1410780_0_0_1"/>
<keyword evidence="4" id="KW-1185">Reference proteome</keyword>